<gene>
    <name evidence="1" type="ORF">F4693_001546</name>
</gene>
<protein>
    <submittedName>
        <fullName evidence="1">Uncharacterized protein</fullName>
    </submittedName>
</protein>
<comment type="caution">
    <text evidence="1">The sequence shown here is derived from an EMBL/GenBank/DDBJ whole genome shotgun (WGS) entry which is preliminary data.</text>
</comment>
<proteinExistence type="predicted"/>
<reference evidence="1 2" key="2">
    <citation type="submission" date="2020-08" db="EMBL/GenBank/DDBJ databases">
        <authorList>
            <person name="Partida-Martinez L."/>
            <person name="Huntemann M."/>
            <person name="Clum A."/>
            <person name="Wang J."/>
            <person name="Palaniappan K."/>
            <person name="Ritter S."/>
            <person name="Chen I.-M."/>
            <person name="Stamatis D."/>
            <person name="Reddy T."/>
            <person name="O'Malley R."/>
            <person name="Daum C."/>
            <person name="Shapiro N."/>
            <person name="Ivanova N."/>
            <person name="Kyrpides N."/>
            <person name="Woyke T."/>
        </authorList>
    </citation>
    <scope>NUCLEOTIDE SEQUENCE [LARGE SCALE GENOMIC DNA]</scope>
    <source>
        <strain evidence="1 2">AS3.13</strain>
    </source>
</reference>
<accession>A0A7X0MPK8</accession>
<dbReference type="AlphaFoldDB" id="A0A7X0MPK8"/>
<dbReference type="Proteomes" id="UP000522313">
    <property type="component" value="Unassembled WGS sequence"/>
</dbReference>
<reference evidence="1 2" key="1">
    <citation type="submission" date="2020-08" db="EMBL/GenBank/DDBJ databases">
        <title>The Agave Microbiome: Exploring the role of microbial communities in plant adaptations to desert environments.</title>
        <authorList>
            <person name="Partida-Martinez L.P."/>
        </authorList>
    </citation>
    <scope>NUCLEOTIDE SEQUENCE [LARGE SCALE GENOMIC DNA]</scope>
    <source>
        <strain evidence="1 2">AS3.13</strain>
    </source>
</reference>
<dbReference type="RefSeq" id="WP_184504935.1">
    <property type="nucleotide sequence ID" value="NZ_JACHBT010000007.1"/>
</dbReference>
<name>A0A7X0MPK8_9SPHN</name>
<evidence type="ECO:0000313" key="2">
    <source>
        <dbReference type="Proteomes" id="UP000522313"/>
    </source>
</evidence>
<organism evidence="1 2">
    <name type="scientific">Sphingomonas endophytica</name>
    <dbReference type="NCBI Taxonomy" id="869719"/>
    <lineage>
        <taxon>Bacteria</taxon>
        <taxon>Pseudomonadati</taxon>
        <taxon>Pseudomonadota</taxon>
        <taxon>Alphaproteobacteria</taxon>
        <taxon>Sphingomonadales</taxon>
        <taxon>Sphingomonadaceae</taxon>
        <taxon>Sphingomonas</taxon>
    </lineage>
</organism>
<evidence type="ECO:0000313" key="1">
    <source>
        <dbReference type="EMBL" id="MBB6504573.1"/>
    </source>
</evidence>
<dbReference type="EMBL" id="JACHBT010000007">
    <property type="protein sequence ID" value="MBB6504573.1"/>
    <property type="molecule type" value="Genomic_DNA"/>
</dbReference>
<sequence length="87" mass="9268">MTANKQIVAAYADRAIVLDAPPPAIDLVNAIASTRLIVDATHDLGRYEARATDAEGREVSRTALDLTRGAHVIAVPRAGIVVLVRRP</sequence>